<dbReference type="InterPro" id="IPR001098">
    <property type="entry name" value="DNA-dir_DNA_pol_A_palm_dom"/>
</dbReference>
<dbReference type="Gene3D" id="3.40.50.1010">
    <property type="entry name" value="5'-nuclease"/>
    <property type="match status" value="1"/>
</dbReference>
<dbReference type="GO" id="GO:0006302">
    <property type="term" value="P:double-strand break repair"/>
    <property type="evidence" value="ECO:0007669"/>
    <property type="project" value="TreeGrafter"/>
</dbReference>
<keyword evidence="12 16" id="KW-0238">DNA-binding</keyword>
<dbReference type="InterPro" id="IPR043502">
    <property type="entry name" value="DNA/RNA_pol_sf"/>
</dbReference>
<evidence type="ECO:0000256" key="13">
    <source>
        <dbReference type="ARBA" id="ARBA00023204"/>
    </source>
</evidence>
<evidence type="ECO:0000259" key="17">
    <source>
        <dbReference type="SMART" id="SM00474"/>
    </source>
</evidence>
<dbReference type="PANTHER" id="PTHR10133:SF27">
    <property type="entry name" value="DNA POLYMERASE NU"/>
    <property type="match status" value="1"/>
</dbReference>
<dbReference type="EC" id="2.7.7.7" evidence="2 15"/>
<dbReference type="Pfam" id="PF00476">
    <property type="entry name" value="DNA_pol_A"/>
    <property type="match status" value="1"/>
</dbReference>
<dbReference type="CDD" id="cd09898">
    <property type="entry name" value="H3TH_53EXO"/>
    <property type="match status" value="1"/>
</dbReference>
<dbReference type="Pfam" id="PF01612">
    <property type="entry name" value="DNA_pol_A_exo1"/>
    <property type="match status" value="1"/>
</dbReference>
<dbReference type="AlphaFoldDB" id="A0A2L0FAJ1"/>
<evidence type="ECO:0000256" key="1">
    <source>
        <dbReference type="ARBA" id="ARBA00007705"/>
    </source>
</evidence>
<dbReference type="InterPro" id="IPR020046">
    <property type="entry name" value="5-3_exonucl_a-hlix_arch_N"/>
</dbReference>
<keyword evidence="13 16" id="KW-0234">DNA repair</keyword>
<dbReference type="FunFam" id="1.10.150.20:FF:000003">
    <property type="entry name" value="DNA polymerase I"/>
    <property type="match status" value="1"/>
</dbReference>
<dbReference type="GO" id="GO:0003677">
    <property type="term" value="F:DNA binding"/>
    <property type="evidence" value="ECO:0007669"/>
    <property type="project" value="UniProtKB-UniRule"/>
</dbReference>
<evidence type="ECO:0000256" key="7">
    <source>
        <dbReference type="ARBA" id="ARBA00022722"/>
    </source>
</evidence>
<feature type="domain" description="DNA-directed DNA polymerase family A palm" evidence="19">
    <location>
        <begin position="663"/>
        <end position="866"/>
    </location>
</feature>
<dbReference type="InterPro" id="IPR036279">
    <property type="entry name" value="5-3_exonuclease_C_sf"/>
</dbReference>
<dbReference type="InterPro" id="IPR020045">
    <property type="entry name" value="DNA_polI_H3TH"/>
</dbReference>
<dbReference type="OrthoDB" id="9806424at2"/>
<name>A0A2L0FAJ1_SORCE</name>
<evidence type="ECO:0000256" key="3">
    <source>
        <dbReference type="ARBA" id="ARBA00020311"/>
    </source>
</evidence>
<dbReference type="Gene3D" id="3.30.420.10">
    <property type="entry name" value="Ribonuclease H-like superfamily/Ribonuclease H"/>
    <property type="match status" value="1"/>
</dbReference>
<dbReference type="InterPro" id="IPR002421">
    <property type="entry name" value="5-3_exonuclease"/>
</dbReference>
<dbReference type="Gene3D" id="3.30.70.370">
    <property type="match status" value="1"/>
</dbReference>
<comment type="catalytic activity">
    <reaction evidence="14 16">
        <text>DNA(n) + a 2'-deoxyribonucleoside 5'-triphosphate = DNA(n+1) + diphosphate</text>
        <dbReference type="Rhea" id="RHEA:22508"/>
        <dbReference type="Rhea" id="RHEA-COMP:17339"/>
        <dbReference type="Rhea" id="RHEA-COMP:17340"/>
        <dbReference type="ChEBI" id="CHEBI:33019"/>
        <dbReference type="ChEBI" id="CHEBI:61560"/>
        <dbReference type="ChEBI" id="CHEBI:173112"/>
        <dbReference type="EC" id="2.7.7.7"/>
    </reaction>
</comment>
<keyword evidence="4 16" id="KW-0808">Transferase</keyword>
<keyword evidence="11 16" id="KW-0239">DNA-directed DNA polymerase</keyword>
<evidence type="ECO:0000256" key="12">
    <source>
        <dbReference type="ARBA" id="ARBA00023125"/>
    </source>
</evidence>
<evidence type="ECO:0000256" key="9">
    <source>
        <dbReference type="ARBA" id="ARBA00022801"/>
    </source>
</evidence>
<dbReference type="InterPro" id="IPR002298">
    <property type="entry name" value="DNA_polymerase_A"/>
</dbReference>
<comment type="similarity">
    <text evidence="1 16">Belongs to the DNA polymerase type-A family.</text>
</comment>
<dbReference type="InterPro" id="IPR002562">
    <property type="entry name" value="3'-5'_exonuclease_dom"/>
</dbReference>
<comment type="function">
    <text evidence="16">In addition to polymerase activity, this DNA polymerase exhibits 3'-5' and 5'-3' exonuclease activity.</text>
</comment>
<gene>
    <name evidence="16 20" type="primary">polA</name>
    <name evidence="20" type="ORF">SOCE26_101390</name>
</gene>
<dbReference type="Proteomes" id="UP000238348">
    <property type="component" value="Chromosome"/>
</dbReference>
<dbReference type="InterPro" id="IPR018320">
    <property type="entry name" value="DNA_polymerase_1"/>
</dbReference>
<keyword evidence="5 16" id="KW-0548">Nucleotidyltransferase</keyword>
<dbReference type="InterPro" id="IPR008918">
    <property type="entry name" value="HhH2"/>
</dbReference>
<dbReference type="GO" id="GO:0008409">
    <property type="term" value="F:5'-3' exonuclease activity"/>
    <property type="evidence" value="ECO:0007669"/>
    <property type="project" value="UniProtKB-UniRule"/>
</dbReference>
<evidence type="ECO:0000256" key="15">
    <source>
        <dbReference type="NCBIfam" id="TIGR00593"/>
    </source>
</evidence>
<dbReference type="SMART" id="SM00482">
    <property type="entry name" value="POLAc"/>
    <property type="match status" value="1"/>
</dbReference>
<proteinExistence type="inferred from homology"/>
<organism evidence="20 21">
    <name type="scientific">Sorangium cellulosum</name>
    <name type="common">Polyangium cellulosum</name>
    <dbReference type="NCBI Taxonomy" id="56"/>
    <lineage>
        <taxon>Bacteria</taxon>
        <taxon>Pseudomonadati</taxon>
        <taxon>Myxococcota</taxon>
        <taxon>Polyangia</taxon>
        <taxon>Polyangiales</taxon>
        <taxon>Polyangiaceae</taxon>
        <taxon>Sorangium</taxon>
    </lineage>
</organism>
<evidence type="ECO:0000256" key="16">
    <source>
        <dbReference type="RuleBase" id="RU004460"/>
    </source>
</evidence>
<evidence type="ECO:0000256" key="10">
    <source>
        <dbReference type="ARBA" id="ARBA00022839"/>
    </source>
</evidence>
<evidence type="ECO:0000256" key="6">
    <source>
        <dbReference type="ARBA" id="ARBA00022705"/>
    </source>
</evidence>
<evidence type="ECO:0000259" key="19">
    <source>
        <dbReference type="SMART" id="SM00482"/>
    </source>
</evidence>
<keyword evidence="10 16" id="KW-0269">Exonuclease</keyword>
<dbReference type="GO" id="GO:0003887">
    <property type="term" value="F:DNA-directed DNA polymerase activity"/>
    <property type="evidence" value="ECO:0007669"/>
    <property type="project" value="UniProtKB-UniRule"/>
</dbReference>
<keyword evidence="9 16" id="KW-0378">Hydrolase</keyword>
<evidence type="ECO:0000256" key="2">
    <source>
        <dbReference type="ARBA" id="ARBA00012417"/>
    </source>
</evidence>
<dbReference type="FunFam" id="1.20.1060.10:FF:000001">
    <property type="entry name" value="DNA polymerase I"/>
    <property type="match status" value="1"/>
</dbReference>
<dbReference type="InterPro" id="IPR036397">
    <property type="entry name" value="RNaseH_sf"/>
</dbReference>
<dbReference type="SMART" id="SM00474">
    <property type="entry name" value="35EXOc"/>
    <property type="match status" value="1"/>
</dbReference>
<evidence type="ECO:0000313" key="20">
    <source>
        <dbReference type="EMBL" id="AUX48600.1"/>
    </source>
</evidence>
<dbReference type="NCBIfam" id="NF004397">
    <property type="entry name" value="PRK05755.1"/>
    <property type="match status" value="1"/>
</dbReference>
<accession>A0A2L0FAJ1</accession>
<protein>
    <recommendedName>
        <fullName evidence="3 15">DNA polymerase I</fullName>
        <ecNumber evidence="2 15">2.7.7.7</ecNumber>
    </recommendedName>
</protein>
<dbReference type="PRINTS" id="PR00868">
    <property type="entry name" value="DNAPOLI"/>
</dbReference>
<dbReference type="GO" id="GO:0006261">
    <property type="term" value="P:DNA-templated DNA replication"/>
    <property type="evidence" value="ECO:0007669"/>
    <property type="project" value="UniProtKB-UniRule"/>
</dbReference>
<dbReference type="InterPro" id="IPR029060">
    <property type="entry name" value="PIN-like_dom_sf"/>
</dbReference>
<evidence type="ECO:0000256" key="14">
    <source>
        <dbReference type="ARBA" id="ARBA00049244"/>
    </source>
</evidence>
<dbReference type="SUPFAM" id="SSF56672">
    <property type="entry name" value="DNA/RNA polymerases"/>
    <property type="match status" value="1"/>
</dbReference>
<dbReference type="SUPFAM" id="SSF53098">
    <property type="entry name" value="Ribonuclease H-like"/>
    <property type="match status" value="1"/>
</dbReference>
<dbReference type="Gene3D" id="1.10.150.20">
    <property type="entry name" value="5' to 3' exonuclease, C-terminal subdomain"/>
    <property type="match status" value="2"/>
</dbReference>
<evidence type="ECO:0000256" key="8">
    <source>
        <dbReference type="ARBA" id="ARBA00022763"/>
    </source>
</evidence>
<dbReference type="FunFam" id="1.10.150.20:FF:000002">
    <property type="entry name" value="DNA polymerase I"/>
    <property type="match status" value="1"/>
</dbReference>
<evidence type="ECO:0000256" key="4">
    <source>
        <dbReference type="ARBA" id="ARBA00022679"/>
    </source>
</evidence>
<dbReference type="EMBL" id="CP012673">
    <property type="protein sequence ID" value="AUX48600.1"/>
    <property type="molecule type" value="Genomic_DNA"/>
</dbReference>
<keyword evidence="8 16" id="KW-0227">DNA damage</keyword>
<keyword evidence="7" id="KW-0540">Nuclease</keyword>
<dbReference type="Pfam" id="PF02739">
    <property type="entry name" value="5_3_exonuc_N"/>
    <property type="match status" value="1"/>
</dbReference>
<reference evidence="20 21" key="1">
    <citation type="submission" date="2015-09" db="EMBL/GenBank/DDBJ databases">
        <title>Sorangium comparison.</title>
        <authorList>
            <person name="Zaburannyi N."/>
            <person name="Bunk B."/>
            <person name="Overmann J."/>
            <person name="Mueller R."/>
        </authorList>
    </citation>
    <scope>NUCLEOTIDE SEQUENCE [LARGE SCALE GENOMIC DNA]</scope>
    <source>
        <strain evidence="20 21">So ce26</strain>
    </source>
</reference>
<dbReference type="PROSITE" id="PS00447">
    <property type="entry name" value="DNA_POLYMERASE_A"/>
    <property type="match status" value="1"/>
</dbReference>
<dbReference type="InterPro" id="IPR012337">
    <property type="entry name" value="RNaseH-like_sf"/>
</dbReference>
<sequence length="902" mass="98495">MSSRPTALPPAGAPDVLYLIDLSGYVFRAYHAISPLSSPSGEPTHATYGTVAMLTKLVDERKPAYLGVAMDSAGKTFRDELDARYKAHRPPPPPDLGVQMNRCREIVDAYRIPIFIQEGLEADDLIAVAVARAKEQGLRVVIASSDKDLMQLVDDDRVMLWDAMRDKVYGQPEVMAKFGVPPEQVRDLLALVGDTSDNVPGVPGVGLKTAAELLAQFGSLAAIYARLDEVKKPRIRESLKQHEADALLSQKLVTLDGSAPVSLDLETLRYGGADTGRLRELFTELGFSRFLKAVRAPEPTARAATSTYQIVTTRAELEGFARAARAAGRLALDVHATTREPMSAHICGVSLACEPGRAVYVPLGHRYLGAPAQLSMADVDAVLGPLLADPELPKVGYDVKFCEVALLRHRIGLVGVAFDAMLASYLLDPEAKNQLHELAERELGAKLQTLDEVAPKRRGQAQRGIDEIEIGEASTYAAAHADVALSLTDRLRPRLRAERLEDLLVQIELPLAAVLAEMELTGVLVDPQALASLGAQMTTELASLEEKARELLGHDINLASPKQLEAVLFDELKLRSQRKTKTGRSTDADVLEALSDDHPFPGVVLEHRAIAKLKGTYVDALPRLVHPGTGRIHTRWGQAVAATGRISSQDPNLQNIPIRTELGRMIRRAFVAPPGSVIVSADYSQIELRVLAHLSKDPVLVDAFRTGQDVHVRTAMEIFGVDAAGVTDEMRRRSKTINFGVIYGMGEAALAKRLDISRAEAARFIDAYFSRYRGVHEFMERTMADARRSESVRTLLGRRRLLPDLRSSDRMRRAQAERIAQNTPIQGTAADLLKLAMVRVPRPVVPGARMVLTVHDELAFEVPAGAVEEAKAKVREAMESVFPLDVPLVVDIGHGPTWAEAH</sequence>
<dbReference type="Gene3D" id="1.20.1060.10">
    <property type="entry name" value="Taq DNA Polymerase, Chain T, domain 4"/>
    <property type="match status" value="1"/>
</dbReference>
<evidence type="ECO:0000313" key="21">
    <source>
        <dbReference type="Proteomes" id="UP000238348"/>
    </source>
</evidence>
<dbReference type="SMART" id="SM00475">
    <property type="entry name" value="53EXOc"/>
    <property type="match status" value="1"/>
</dbReference>
<dbReference type="NCBIfam" id="TIGR00593">
    <property type="entry name" value="pola"/>
    <property type="match status" value="1"/>
</dbReference>
<dbReference type="Pfam" id="PF01367">
    <property type="entry name" value="5_3_exonuc"/>
    <property type="match status" value="1"/>
</dbReference>
<evidence type="ECO:0000256" key="11">
    <source>
        <dbReference type="ARBA" id="ARBA00022932"/>
    </source>
</evidence>
<dbReference type="CDD" id="cd06139">
    <property type="entry name" value="DNA_polA_I_Ecoli_like_exo"/>
    <property type="match status" value="1"/>
</dbReference>
<keyword evidence="6 16" id="KW-0235">DNA replication</keyword>
<feature type="domain" description="5'-3' exonuclease" evidence="18">
    <location>
        <begin position="13"/>
        <end position="271"/>
    </location>
</feature>
<dbReference type="SUPFAM" id="SSF47807">
    <property type="entry name" value="5' to 3' exonuclease, C-terminal subdomain"/>
    <property type="match status" value="1"/>
</dbReference>
<dbReference type="CDD" id="cd09859">
    <property type="entry name" value="PIN_53EXO"/>
    <property type="match status" value="1"/>
</dbReference>
<feature type="domain" description="3'-5' exonuclease" evidence="17">
    <location>
        <begin position="308"/>
        <end position="496"/>
    </location>
</feature>
<dbReference type="RefSeq" id="WP_104986436.1">
    <property type="nucleotide sequence ID" value="NZ_CP012673.1"/>
</dbReference>
<dbReference type="SMART" id="SM00279">
    <property type="entry name" value="HhH2"/>
    <property type="match status" value="1"/>
</dbReference>
<dbReference type="SUPFAM" id="SSF88723">
    <property type="entry name" value="PIN domain-like"/>
    <property type="match status" value="1"/>
</dbReference>
<evidence type="ECO:0000259" key="18">
    <source>
        <dbReference type="SMART" id="SM00475"/>
    </source>
</evidence>
<dbReference type="CDD" id="cd08637">
    <property type="entry name" value="DNA_pol_A_pol_I_C"/>
    <property type="match status" value="1"/>
</dbReference>
<dbReference type="PANTHER" id="PTHR10133">
    <property type="entry name" value="DNA POLYMERASE I"/>
    <property type="match status" value="1"/>
</dbReference>
<dbReference type="InterPro" id="IPR019760">
    <property type="entry name" value="DNA-dir_DNA_pol_A_CS"/>
</dbReference>
<evidence type="ECO:0000256" key="5">
    <source>
        <dbReference type="ARBA" id="ARBA00022695"/>
    </source>
</evidence>
<dbReference type="GO" id="GO:0008408">
    <property type="term" value="F:3'-5' exonuclease activity"/>
    <property type="evidence" value="ECO:0007669"/>
    <property type="project" value="UniProtKB-UniRule"/>
</dbReference>